<keyword evidence="3" id="KW-1185">Reference proteome</keyword>
<dbReference type="HOGENOM" id="CLU_1876214_0_0_1"/>
<dbReference type="InParanoid" id="A0A0C3AI57"/>
<name>A0A0C3AI57_PILCF</name>
<proteinExistence type="predicted"/>
<evidence type="ECO:0000256" key="1">
    <source>
        <dbReference type="SAM" id="MobiDB-lite"/>
    </source>
</evidence>
<evidence type="ECO:0000313" key="3">
    <source>
        <dbReference type="Proteomes" id="UP000054166"/>
    </source>
</evidence>
<accession>A0A0C3AI57</accession>
<reference evidence="3" key="2">
    <citation type="submission" date="2015-01" db="EMBL/GenBank/DDBJ databases">
        <title>Evolutionary Origins and Diversification of the Mycorrhizal Mutualists.</title>
        <authorList>
            <consortium name="DOE Joint Genome Institute"/>
            <consortium name="Mycorrhizal Genomics Consortium"/>
            <person name="Kohler A."/>
            <person name="Kuo A."/>
            <person name="Nagy L.G."/>
            <person name="Floudas D."/>
            <person name="Copeland A."/>
            <person name="Barry K.W."/>
            <person name="Cichocki N."/>
            <person name="Veneault-Fourrey C."/>
            <person name="LaButti K."/>
            <person name="Lindquist E.A."/>
            <person name="Lipzen A."/>
            <person name="Lundell T."/>
            <person name="Morin E."/>
            <person name="Murat C."/>
            <person name="Riley R."/>
            <person name="Ohm R."/>
            <person name="Sun H."/>
            <person name="Tunlid A."/>
            <person name="Henrissat B."/>
            <person name="Grigoriev I.V."/>
            <person name="Hibbett D.S."/>
            <person name="Martin F."/>
        </authorList>
    </citation>
    <scope>NUCLEOTIDE SEQUENCE [LARGE SCALE GENOMIC DNA]</scope>
    <source>
        <strain evidence="3">F 1598</strain>
    </source>
</reference>
<reference evidence="2 3" key="1">
    <citation type="submission" date="2014-04" db="EMBL/GenBank/DDBJ databases">
        <authorList>
            <consortium name="DOE Joint Genome Institute"/>
            <person name="Kuo A."/>
            <person name="Tarkka M."/>
            <person name="Buscot F."/>
            <person name="Kohler A."/>
            <person name="Nagy L.G."/>
            <person name="Floudas D."/>
            <person name="Copeland A."/>
            <person name="Barry K.W."/>
            <person name="Cichocki N."/>
            <person name="Veneault-Fourrey C."/>
            <person name="LaButti K."/>
            <person name="Lindquist E.A."/>
            <person name="Lipzen A."/>
            <person name="Lundell T."/>
            <person name="Morin E."/>
            <person name="Murat C."/>
            <person name="Sun H."/>
            <person name="Tunlid A."/>
            <person name="Henrissat B."/>
            <person name="Grigoriev I.V."/>
            <person name="Hibbett D.S."/>
            <person name="Martin F."/>
            <person name="Nordberg H.P."/>
            <person name="Cantor M.N."/>
            <person name="Hua S.X."/>
        </authorList>
    </citation>
    <scope>NUCLEOTIDE SEQUENCE [LARGE SCALE GENOMIC DNA]</scope>
    <source>
        <strain evidence="2 3">F 1598</strain>
    </source>
</reference>
<feature type="region of interest" description="Disordered" evidence="1">
    <location>
        <begin position="1"/>
        <end position="55"/>
    </location>
</feature>
<dbReference type="Proteomes" id="UP000054166">
    <property type="component" value="Unassembled WGS sequence"/>
</dbReference>
<protein>
    <submittedName>
        <fullName evidence="2">Uncharacterized protein</fullName>
    </submittedName>
</protein>
<organism evidence="2 3">
    <name type="scientific">Piloderma croceum (strain F 1598)</name>
    <dbReference type="NCBI Taxonomy" id="765440"/>
    <lineage>
        <taxon>Eukaryota</taxon>
        <taxon>Fungi</taxon>
        <taxon>Dikarya</taxon>
        <taxon>Basidiomycota</taxon>
        <taxon>Agaricomycotina</taxon>
        <taxon>Agaricomycetes</taxon>
        <taxon>Agaricomycetidae</taxon>
        <taxon>Atheliales</taxon>
        <taxon>Atheliaceae</taxon>
        <taxon>Piloderma</taxon>
    </lineage>
</organism>
<sequence>MRPPPTIPSTPASPAENRGEEEKVKAKSKSTAKGKVKETAGNRKHKRSNDEAYQGNHDLTAESLVQQAWAQAVRVDGTIIVFHSGNLRPHYRDTQTLRFRPHRTSYVQGPQIRETPSWYLCCSCPRYDGSYEAAVA</sequence>
<gene>
    <name evidence="2" type="ORF">PILCRDRAFT_726183</name>
</gene>
<dbReference type="EMBL" id="KN833080">
    <property type="protein sequence ID" value="KIM73493.1"/>
    <property type="molecule type" value="Genomic_DNA"/>
</dbReference>
<evidence type="ECO:0000313" key="2">
    <source>
        <dbReference type="EMBL" id="KIM73493.1"/>
    </source>
</evidence>
<dbReference type="AlphaFoldDB" id="A0A0C3AI57"/>